<dbReference type="Proteomes" id="UP000320735">
    <property type="component" value="Unassembled WGS sequence"/>
</dbReference>
<dbReference type="GO" id="GO:0004252">
    <property type="term" value="F:serine-type endopeptidase activity"/>
    <property type="evidence" value="ECO:0007669"/>
    <property type="project" value="TreeGrafter"/>
</dbReference>
<dbReference type="Gene3D" id="2.40.10.120">
    <property type="match status" value="2"/>
</dbReference>
<dbReference type="PANTHER" id="PTHR22939">
    <property type="entry name" value="SERINE PROTEASE FAMILY S1C HTRA-RELATED"/>
    <property type="match status" value="1"/>
</dbReference>
<dbReference type="AlphaFoldDB" id="A0A5C6BHW2"/>
<dbReference type="EMBL" id="SJPP01000001">
    <property type="protein sequence ID" value="TWU11763.1"/>
    <property type="molecule type" value="Genomic_DNA"/>
</dbReference>
<gene>
    <name evidence="1" type="primary">hhoA</name>
    <name evidence="1" type="ORF">CA54_05720</name>
</gene>
<dbReference type="OrthoDB" id="222685at2"/>
<organism evidence="1 2">
    <name type="scientific">Symmachiella macrocystis</name>
    <dbReference type="NCBI Taxonomy" id="2527985"/>
    <lineage>
        <taxon>Bacteria</taxon>
        <taxon>Pseudomonadati</taxon>
        <taxon>Planctomycetota</taxon>
        <taxon>Planctomycetia</taxon>
        <taxon>Planctomycetales</taxon>
        <taxon>Planctomycetaceae</taxon>
        <taxon>Symmachiella</taxon>
    </lineage>
</organism>
<reference evidence="1 2" key="1">
    <citation type="submission" date="2019-02" db="EMBL/GenBank/DDBJ databases">
        <title>Deep-cultivation of Planctomycetes and their phenomic and genomic characterization uncovers novel biology.</title>
        <authorList>
            <person name="Wiegand S."/>
            <person name="Jogler M."/>
            <person name="Boedeker C."/>
            <person name="Pinto D."/>
            <person name="Vollmers J."/>
            <person name="Rivas-Marin E."/>
            <person name="Kohn T."/>
            <person name="Peeters S.H."/>
            <person name="Heuer A."/>
            <person name="Rast P."/>
            <person name="Oberbeckmann S."/>
            <person name="Bunk B."/>
            <person name="Jeske O."/>
            <person name="Meyerdierks A."/>
            <person name="Storesund J.E."/>
            <person name="Kallscheuer N."/>
            <person name="Luecker S."/>
            <person name="Lage O.M."/>
            <person name="Pohl T."/>
            <person name="Merkel B.J."/>
            <person name="Hornburger P."/>
            <person name="Mueller R.-W."/>
            <person name="Bruemmer F."/>
            <person name="Labrenz M."/>
            <person name="Spormann A.M."/>
            <person name="Op Den Camp H."/>
            <person name="Overmann J."/>
            <person name="Amann R."/>
            <person name="Jetten M.S.M."/>
            <person name="Mascher T."/>
            <person name="Medema M.H."/>
            <person name="Devos D.P."/>
            <person name="Kaster A.-K."/>
            <person name="Ovreas L."/>
            <person name="Rohde M."/>
            <person name="Galperin M.Y."/>
            <person name="Jogler C."/>
        </authorList>
    </citation>
    <scope>NUCLEOTIDE SEQUENCE [LARGE SCALE GENOMIC DNA]</scope>
    <source>
        <strain evidence="1 2">CA54</strain>
    </source>
</reference>
<evidence type="ECO:0000313" key="1">
    <source>
        <dbReference type="EMBL" id="TWU11763.1"/>
    </source>
</evidence>
<accession>A0A5C6BHW2</accession>
<sequence length="502" mass="53966">MAFRWTCFGEYSLLRLEYSIMRTEASRVTLICVGILAFLLNPVHAQESTPASDFRKTRERAKAVIDSVSPAIVRFAYGNKPKLQFGCGVIVSASGHVAVSGPVKYVIDDALLDLELADGRSVSGKALGWSDEFGIGMLKITDPGEWPHVKLSKRAEAGEVCVALGYPRNSTGTETSPGIGLGIVTQVLAGQWLTTSDRSKLNAHPIFNLNGELLGLQRRSSTSLDSVHAAAGLIKAHWDELAAGSNLDRVRLFSKEPDSTRFLPRSEKVASNVISKATMASVQISDIGLEKNRVSGVIVSRDGYVITCGHHRRVPGTKMTVSLQDGRSANAIILGTNLVSDIGVLKITDEGTWPYAEMGRSAELGEGEHCVVIGYPRSKPEGEPWVFATTIAKSNWTLPSQDERNCTFWTKGSSLGKGGVSGCGVFDAQGRVIGALLGGSDGRSASGADLSQLRHSRVELFHKNWEALTSSIPVQVADPNRLAKVTTTLKRIADELSAEGHR</sequence>
<dbReference type="SUPFAM" id="SSF50494">
    <property type="entry name" value="Trypsin-like serine proteases"/>
    <property type="match status" value="2"/>
</dbReference>
<dbReference type="PANTHER" id="PTHR22939:SF129">
    <property type="entry name" value="SERINE PROTEASE HTRA2, MITOCHONDRIAL"/>
    <property type="match status" value="1"/>
</dbReference>
<dbReference type="GO" id="GO:0006508">
    <property type="term" value="P:proteolysis"/>
    <property type="evidence" value="ECO:0007669"/>
    <property type="project" value="UniProtKB-KW"/>
</dbReference>
<protein>
    <submittedName>
        <fullName evidence="1">Putative serine protease HhoA</fullName>
    </submittedName>
</protein>
<keyword evidence="1" id="KW-0645">Protease</keyword>
<keyword evidence="1" id="KW-0378">Hydrolase</keyword>
<dbReference type="InterPro" id="IPR009003">
    <property type="entry name" value="Peptidase_S1_PA"/>
</dbReference>
<evidence type="ECO:0000313" key="2">
    <source>
        <dbReference type="Proteomes" id="UP000320735"/>
    </source>
</evidence>
<name>A0A5C6BHW2_9PLAN</name>
<keyword evidence="2" id="KW-1185">Reference proteome</keyword>
<comment type="caution">
    <text evidence="1">The sequence shown here is derived from an EMBL/GenBank/DDBJ whole genome shotgun (WGS) entry which is preliminary data.</text>
</comment>
<dbReference type="Pfam" id="PF13365">
    <property type="entry name" value="Trypsin_2"/>
    <property type="match status" value="1"/>
</dbReference>
<proteinExistence type="predicted"/>